<keyword evidence="1" id="KW-1185">Reference proteome</keyword>
<accession>A0A914ZB49</accession>
<dbReference type="WBParaSite" id="PSU_v2.g7477.t1">
    <property type="protein sequence ID" value="PSU_v2.g7477.t1"/>
    <property type="gene ID" value="PSU_v2.g7477"/>
</dbReference>
<protein>
    <submittedName>
        <fullName evidence="2">Uncharacterized protein</fullName>
    </submittedName>
</protein>
<dbReference type="AlphaFoldDB" id="A0A914ZB49"/>
<evidence type="ECO:0000313" key="2">
    <source>
        <dbReference type="WBParaSite" id="PSU_v2.g7477.t1"/>
    </source>
</evidence>
<dbReference type="Proteomes" id="UP000887577">
    <property type="component" value="Unplaced"/>
</dbReference>
<name>A0A914ZB49_9BILA</name>
<evidence type="ECO:0000313" key="1">
    <source>
        <dbReference type="Proteomes" id="UP000887577"/>
    </source>
</evidence>
<organism evidence="1 2">
    <name type="scientific">Panagrolaimus superbus</name>
    <dbReference type="NCBI Taxonomy" id="310955"/>
    <lineage>
        <taxon>Eukaryota</taxon>
        <taxon>Metazoa</taxon>
        <taxon>Ecdysozoa</taxon>
        <taxon>Nematoda</taxon>
        <taxon>Chromadorea</taxon>
        <taxon>Rhabditida</taxon>
        <taxon>Tylenchina</taxon>
        <taxon>Panagrolaimomorpha</taxon>
        <taxon>Panagrolaimoidea</taxon>
        <taxon>Panagrolaimidae</taxon>
        <taxon>Panagrolaimus</taxon>
    </lineage>
</organism>
<sequence>MKDESKVGKQNGRNVVLNGFSENINLTLKDSTLTFKLCTPCSGTIQICYDSISPNSNLQGSCDPSQCELKINIKKTAVTFNSDTSQMDVGTICDYLRIQNTETKFNTISAIQTCPPKIVDGIIHLFVTKAECQVEVVCF</sequence>
<proteinExistence type="predicted"/>
<reference evidence="2" key="1">
    <citation type="submission" date="2022-11" db="UniProtKB">
        <authorList>
            <consortium name="WormBaseParasite"/>
        </authorList>
    </citation>
    <scope>IDENTIFICATION</scope>
</reference>